<gene>
    <name evidence="2" type="ORF">OBE_13227</name>
</gene>
<dbReference type="EMBL" id="AJWZ01009137">
    <property type="protein sequence ID" value="EKC52167.1"/>
    <property type="molecule type" value="Genomic_DNA"/>
</dbReference>
<accession>K1RUA6</accession>
<evidence type="ECO:0000313" key="2">
    <source>
        <dbReference type="EMBL" id="EKC52167.1"/>
    </source>
</evidence>
<reference evidence="2" key="1">
    <citation type="journal article" date="2013" name="Environ. Microbiol.">
        <title>Microbiota from the distal guts of lean and obese adolescents exhibit partial functional redundancy besides clear differences in community structure.</title>
        <authorList>
            <person name="Ferrer M."/>
            <person name="Ruiz A."/>
            <person name="Lanza F."/>
            <person name="Haange S.B."/>
            <person name="Oberbach A."/>
            <person name="Till H."/>
            <person name="Bargiela R."/>
            <person name="Campoy C."/>
            <person name="Segura M.T."/>
            <person name="Richter M."/>
            <person name="von Bergen M."/>
            <person name="Seifert J."/>
            <person name="Suarez A."/>
        </authorList>
    </citation>
    <scope>NUCLEOTIDE SEQUENCE</scope>
</reference>
<organism evidence="2">
    <name type="scientific">human gut metagenome</name>
    <dbReference type="NCBI Taxonomy" id="408170"/>
    <lineage>
        <taxon>unclassified sequences</taxon>
        <taxon>metagenomes</taxon>
        <taxon>organismal metagenomes</taxon>
    </lineage>
</organism>
<comment type="caution">
    <text evidence="2">The sequence shown here is derived from an EMBL/GenBank/DDBJ whole genome shotgun (WGS) entry which is preliminary data.</text>
</comment>
<dbReference type="AlphaFoldDB" id="K1RUA6"/>
<protein>
    <submittedName>
        <fullName evidence="2">Peptidase C1A papain</fullName>
    </submittedName>
</protein>
<dbReference type="InterPro" id="IPR040528">
    <property type="entry name" value="Lectin-like"/>
</dbReference>
<feature type="domain" description="Lectin-like" evidence="1">
    <location>
        <begin position="97"/>
        <end position="210"/>
    </location>
</feature>
<evidence type="ECO:0000259" key="1">
    <source>
        <dbReference type="Pfam" id="PF18560"/>
    </source>
</evidence>
<sequence length="233" mass="26735">NYTAGLNLSPNHEIMIVGWNDKYSKDNFTTNPKPTVNGAWLIKDSDLDCGYYWMSYDDSYLKSSENNIMAITGIEKSSDREHMLSYDYFIPAYKSKYSFKDDLYLCNVFNVNDYVDEYNEINKVMFYLRASGCNYEVKIIDVTNDILPTDLDDIGALAEGSFSGEGYITENLSTPYNIESGGKYAIIIKLSPKSSSSRIYIPYEGTFKWYKKLKGNFCLKLMKMKVSLGHLIR</sequence>
<dbReference type="Pfam" id="PF18560">
    <property type="entry name" value="Lectin_like"/>
    <property type="match status" value="1"/>
</dbReference>
<proteinExistence type="predicted"/>
<dbReference type="Gene3D" id="3.90.70.10">
    <property type="entry name" value="Cysteine proteinases"/>
    <property type="match status" value="1"/>
</dbReference>
<feature type="non-terminal residue" evidence="2">
    <location>
        <position position="1"/>
    </location>
</feature>
<name>K1RUA6_9ZZZZ</name>